<dbReference type="PROSITE" id="PS51465">
    <property type="entry name" value="KAZAL_2"/>
    <property type="match status" value="1"/>
</dbReference>
<gene>
    <name evidence="3" type="ORF">TBRA_LOCUS4934</name>
</gene>
<dbReference type="AlphaFoldDB" id="A0A6H5I996"/>
<organism evidence="3 4">
    <name type="scientific">Trichogramma brassicae</name>
    <dbReference type="NCBI Taxonomy" id="86971"/>
    <lineage>
        <taxon>Eukaryota</taxon>
        <taxon>Metazoa</taxon>
        <taxon>Ecdysozoa</taxon>
        <taxon>Arthropoda</taxon>
        <taxon>Hexapoda</taxon>
        <taxon>Insecta</taxon>
        <taxon>Pterygota</taxon>
        <taxon>Neoptera</taxon>
        <taxon>Endopterygota</taxon>
        <taxon>Hymenoptera</taxon>
        <taxon>Apocrita</taxon>
        <taxon>Proctotrupomorpha</taxon>
        <taxon>Chalcidoidea</taxon>
        <taxon>Trichogrammatidae</taxon>
        <taxon>Trichogramma</taxon>
    </lineage>
</organism>
<reference evidence="3 4" key="1">
    <citation type="submission" date="2020-02" db="EMBL/GenBank/DDBJ databases">
        <authorList>
            <person name="Ferguson B K."/>
        </authorList>
    </citation>
    <scope>NUCLEOTIDE SEQUENCE [LARGE SCALE GENOMIC DNA]</scope>
</reference>
<dbReference type="OrthoDB" id="6817055at2759"/>
<dbReference type="EMBL" id="CADCXV010000695">
    <property type="protein sequence ID" value="CAB0033011.1"/>
    <property type="molecule type" value="Genomic_DNA"/>
</dbReference>
<dbReference type="SUPFAM" id="SSF100895">
    <property type="entry name" value="Kazal-type serine protease inhibitors"/>
    <property type="match status" value="1"/>
</dbReference>
<evidence type="ECO:0000313" key="4">
    <source>
        <dbReference type="Proteomes" id="UP000479190"/>
    </source>
</evidence>
<feature type="domain" description="Kazal-like" evidence="2">
    <location>
        <begin position="49"/>
        <end position="108"/>
    </location>
</feature>
<dbReference type="Pfam" id="PF07648">
    <property type="entry name" value="Kazal_2"/>
    <property type="match status" value="1"/>
</dbReference>
<dbReference type="Gene3D" id="3.30.60.30">
    <property type="match status" value="1"/>
</dbReference>
<feature type="signal peptide" evidence="1">
    <location>
        <begin position="1"/>
        <end position="20"/>
    </location>
</feature>
<evidence type="ECO:0000256" key="1">
    <source>
        <dbReference type="SAM" id="SignalP"/>
    </source>
</evidence>
<evidence type="ECO:0000313" key="3">
    <source>
        <dbReference type="EMBL" id="CAB0033011.1"/>
    </source>
</evidence>
<accession>A0A6H5I996</accession>
<dbReference type="CDD" id="cd00104">
    <property type="entry name" value="KAZAL_FS"/>
    <property type="match status" value="1"/>
</dbReference>
<feature type="chain" id="PRO_5026039229" description="Kazal-like domain-containing protein" evidence="1">
    <location>
        <begin position="21"/>
        <end position="114"/>
    </location>
</feature>
<keyword evidence="1" id="KW-0732">Signal</keyword>
<name>A0A6H5I996_9HYME</name>
<protein>
    <recommendedName>
        <fullName evidence="2">Kazal-like domain-containing protein</fullName>
    </recommendedName>
</protein>
<proteinExistence type="predicted"/>
<dbReference type="InterPro" id="IPR002350">
    <property type="entry name" value="Kazal_dom"/>
</dbReference>
<sequence length="114" mass="12201">MSFAEIGPLVVICLIASSEAVPTEKPVATDKPQASKDVKDAIKRAKEEQKTKQNCRKACTDIYDPVCAHDPTNAGNKPRSFGSQCVLDVHNCEMGTKLVVKSKGACPGSEGIRL</sequence>
<evidence type="ECO:0000259" key="2">
    <source>
        <dbReference type="PROSITE" id="PS51465"/>
    </source>
</evidence>
<keyword evidence="4" id="KW-1185">Reference proteome</keyword>
<dbReference type="InterPro" id="IPR036058">
    <property type="entry name" value="Kazal_dom_sf"/>
</dbReference>
<dbReference type="SMART" id="SM00280">
    <property type="entry name" value="KAZAL"/>
    <property type="match status" value="1"/>
</dbReference>
<dbReference type="Proteomes" id="UP000479190">
    <property type="component" value="Unassembled WGS sequence"/>
</dbReference>